<comment type="pathway">
    <text evidence="10">Cofactor biosynthesis; tetrahydrofolate biosynthesis; 5,6,7,8-tetrahydrofolate from 7,8-dihydrofolate: step 1/1.</text>
</comment>
<dbReference type="EMBL" id="CDMZ01003795">
    <property type="protein sequence ID" value="CEM47612.1"/>
    <property type="molecule type" value="Genomic_DNA"/>
</dbReference>
<dbReference type="GO" id="GO:0006730">
    <property type="term" value="P:one-carbon metabolic process"/>
    <property type="evidence" value="ECO:0007669"/>
    <property type="project" value="UniProtKB-KW"/>
</dbReference>
<evidence type="ECO:0000256" key="5">
    <source>
        <dbReference type="ARBA" id="ARBA00022727"/>
    </source>
</evidence>
<dbReference type="GO" id="GO:0004799">
    <property type="term" value="F:thymidylate synthase activity"/>
    <property type="evidence" value="ECO:0007669"/>
    <property type="project" value="UniProtKB-EC"/>
</dbReference>
<evidence type="ECO:0000259" key="12">
    <source>
        <dbReference type="PROSITE" id="PS51330"/>
    </source>
</evidence>
<keyword evidence="5 10" id="KW-0545">Nucleotide biosynthesis</keyword>
<dbReference type="PANTHER" id="PTHR11548">
    <property type="entry name" value="THYMIDYLATE SYNTHASE 1"/>
    <property type="match status" value="1"/>
</dbReference>
<feature type="domain" description="DHFR" evidence="12">
    <location>
        <begin position="11"/>
        <end position="205"/>
    </location>
</feature>
<dbReference type="PhylomeDB" id="A0A0G4HTD0"/>
<dbReference type="VEuPathDB" id="CryptoDB:Cvel_8423"/>
<reference evidence="13" key="1">
    <citation type="submission" date="2014-11" db="EMBL/GenBank/DDBJ databases">
        <authorList>
            <person name="Otto D Thomas"/>
            <person name="Naeem Raeece"/>
        </authorList>
    </citation>
    <scope>NUCLEOTIDE SEQUENCE</scope>
</reference>
<keyword evidence="4 10" id="KW-0808">Transferase</keyword>
<gene>
    <name evidence="13" type="ORF">Cvel_8423</name>
</gene>
<evidence type="ECO:0000256" key="8">
    <source>
        <dbReference type="ARBA" id="ARBA00025154"/>
    </source>
</evidence>
<dbReference type="Gene3D" id="3.40.430.10">
    <property type="entry name" value="Dihydrofolate Reductase, subunit A"/>
    <property type="match status" value="1"/>
</dbReference>
<dbReference type="CDD" id="cd00351">
    <property type="entry name" value="TS_Pyrimidine_HMase"/>
    <property type="match status" value="1"/>
</dbReference>
<dbReference type="NCBIfam" id="NF002497">
    <property type="entry name" value="PRK01827.1-3"/>
    <property type="match status" value="1"/>
</dbReference>
<evidence type="ECO:0000256" key="11">
    <source>
        <dbReference type="PIRSR" id="PIRSR000389-1"/>
    </source>
</evidence>
<dbReference type="Gene3D" id="3.30.572.10">
    <property type="entry name" value="Thymidylate synthase/dCMP hydroxymethylase domain"/>
    <property type="match status" value="1"/>
</dbReference>
<dbReference type="PROSITE" id="PS51330">
    <property type="entry name" value="DHFR_2"/>
    <property type="match status" value="1"/>
</dbReference>
<organism evidence="13">
    <name type="scientific">Chromera velia CCMP2878</name>
    <dbReference type="NCBI Taxonomy" id="1169474"/>
    <lineage>
        <taxon>Eukaryota</taxon>
        <taxon>Sar</taxon>
        <taxon>Alveolata</taxon>
        <taxon>Colpodellida</taxon>
        <taxon>Chromeraceae</taxon>
        <taxon>Chromera</taxon>
    </lineage>
</organism>
<dbReference type="InterPro" id="IPR045097">
    <property type="entry name" value="Thymidate_synth/dCMP_Mease"/>
</dbReference>
<dbReference type="CDD" id="cd00209">
    <property type="entry name" value="DHFR"/>
    <property type="match status" value="1"/>
</dbReference>
<evidence type="ECO:0000256" key="9">
    <source>
        <dbReference type="ARBA" id="ARBA00047344"/>
    </source>
</evidence>
<dbReference type="InterPro" id="IPR023451">
    <property type="entry name" value="Thymidate_synth/dCMP_Mease_dom"/>
</dbReference>
<dbReference type="SUPFAM" id="SSF55831">
    <property type="entry name" value="Thymidylate synthase/dCMP hydroxymethylase"/>
    <property type="match status" value="1"/>
</dbReference>
<keyword evidence="3 10" id="KW-0489">Methyltransferase</keyword>
<evidence type="ECO:0000256" key="2">
    <source>
        <dbReference type="ARBA" id="ARBA00022563"/>
    </source>
</evidence>
<evidence type="ECO:0000313" key="13">
    <source>
        <dbReference type="EMBL" id="CEM47612.1"/>
    </source>
</evidence>
<keyword evidence="6" id="KW-0521">NADP</keyword>
<evidence type="ECO:0000256" key="6">
    <source>
        <dbReference type="ARBA" id="ARBA00022857"/>
    </source>
</evidence>
<feature type="active site" evidence="11">
    <location>
        <position position="424"/>
    </location>
</feature>
<keyword evidence="2 10" id="KW-0554">One-carbon metabolism</keyword>
<proteinExistence type="inferred from homology"/>
<comment type="similarity">
    <text evidence="10">In the C-terminal section; belongs to the thymidylate synthase family.</text>
</comment>
<dbReference type="InterPro" id="IPR000398">
    <property type="entry name" value="Thymidylate_synthase"/>
</dbReference>
<dbReference type="InterPro" id="IPR036926">
    <property type="entry name" value="Thymidate_synth/dCMP_Mease_sf"/>
</dbReference>
<protein>
    <recommendedName>
        <fullName evidence="1 10">Bifunctional dihydrofolate reductase-thymidylate synthase</fullName>
    </recommendedName>
</protein>
<dbReference type="Pfam" id="PF00186">
    <property type="entry name" value="DHFR_1"/>
    <property type="match status" value="1"/>
</dbReference>
<dbReference type="InterPro" id="IPR001796">
    <property type="entry name" value="DHFR_dom"/>
</dbReference>
<comment type="function">
    <text evidence="8">Bifunctional enzyme. Involved in de novo dTMP biosynthesis. Key enzyme in folate metabolism. Catalyzes an essential reaction for de novo glycine and purine synthesis, DNA precursor synthesis, and for the conversion of dUMP to dTMP.</text>
</comment>
<dbReference type="PANTHER" id="PTHR11548:SF2">
    <property type="entry name" value="THYMIDYLATE SYNTHASE"/>
    <property type="match status" value="1"/>
</dbReference>
<dbReference type="HAMAP" id="MF_00008">
    <property type="entry name" value="Thymidy_synth_bact"/>
    <property type="match status" value="1"/>
</dbReference>
<dbReference type="InterPro" id="IPR012262">
    <property type="entry name" value="DHFR-TS"/>
</dbReference>
<comment type="catalytic activity">
    <reaction evidence="9">
        <text>dUMP + (6R)-5,10-methylene-5,6,7,8-tetrahydrofolate = 7,8-dihydrofolate + dTMP</text>
        <dbReference type="Rhea" id="RHEA:12104"/>
        <dbReference type="ChEBI" id="CHEBI:15636"/>
        <dbReference type="ChEBI" id="CHEBI:57451"/>
        <dbReference type="ChEBI" id="CHEBI:63528"/>
        <dbReference type="ChEBI" id="CHEBI:246422"/>
        <dbReference type="EC" id="2.1.1.45"/>
    </reaction>
</comment>
<dbReference type="GO" id="GO:0032259">
    <property type="term" value="P:methylation"/>
    <property type="evidence" value="ECO:0007669"/>
    <property type="project" value="UniProtKB-KW"/>
</dbReference>
<sequence length="542" mass="61734">MPRMGTKSFIPVNVVVAATTATFGIGVKGRLPWELPSDMNFFRRLTSEVTSTEEKQNAVVMGRKTWESIPSKYKPLKNRLNVVISSSLTSSDVPESVKLVKSLREALSLLQGDLRDRTEAVFIIGGASVYKAAFESGVVSRVFWTRIGVDIECDTFVPKFWSEDEEGETDGKEGGEKETPKFRLVSLSESRAENGVPFDFAVLENEETVRSEWQERQREDSSSSLSFLSKFQRKENKDEKEKLVPVEVFPLLRDRRHEELQYLDLIAELINFGVVQDDRTGVGVRSKFGRMMRFDLRETFPLLTTKRVFWRGVVEELLWFVRGDTNAKNLSDKKVRIWDANGSREFLDGRGLQHREEGDLGPVYGFQWRHFGAAYKDMHADYSGEGVDQLSSVVETLKKNPNDRRLIVSAWNPSDLPKMALPPCHLLFQFYAANGELSCSLYQRSCDVGLGVPFNIASYSLLTMMVAQATGLKAREFVHFLGHTHVYKNHVEPLKTQLKRTPRPFPVLKINPEKKDLDSFDASDFELDGYRPWGKIEMEMAV</sequence>
<evidence type="ECO:0000256" key="4">
    <source>
        <dbReference type="ARBA" id="ARBA00022679"/>
    </source>
</evidence>
<dbReference type="GO" id="GO:0004146">
    <property type="term" value="F:dihydrofolate reductase activity"/>
    <property type="evidence" value="ECO:0007669"/>
    <property type="project" value="InterPro"/>
</dbReference>
<dbReference type="GO" id="GO:0006231">
    <property type="term" value="P:dTMP biosynthetic process"/>
    <property type="evidence" value="ECO:0007669"/>
    <property type="project" value="InterPro"/>
</dbReference>
<dbReference type="GO" id="GO:0005829">
    <property type="term" value="C:cytosol"/>
    <property type="evidence" value="ECO:0007669"/>
    <property type="project" value="TreeGrafter"/>
</dbReference>
<evidence type="ECO:0000256" key="1">
    <source>
        <dbReference type="ARBA" id="ARBA00019798"/>
    </source>
</evidence>
<dbReference type="SUPFAM" id="SSF53597">
    <property type="entry name" value="Dihydrofolate reductase-like"/>
    <property type="match status" value="1"/>
</dbReference>
<dbReference type="InterPro" id="IPR024072">
    <property type="entry name" value="DHFR-like_dom_sf"/>
</dbReference>
<keyword evidence="7 10" id="KW-0560">Oxidoreductase</keyword>
<dbReference type="PIRSF" id="PIRSF000389">
    <property type="entry name" value="DHFR-TS"/>
    <property type="match status" value="1"/>
</dbReference>
<evidence type="ECO:0000256" key="10">
    <source>
        <dbReference type="PIRNR" id="PIRNR000389"/>
    </source>
</evidence>
<evidence type="ECO:0000256" key="3">
    <source>
        <dbReference type="ARBA" id="ARBA00022603"/>
    </source>
</evidence>
<dbReference type="GO" id="GO:0005739">
    <property type="term" value="C:mitochondrion"/>
    <property type="evidence" value="ECO:0007669"/>
    <property type="project" value="TreeGrafter"/>
</dbReference>
<dbReference type="UniPathway" id="UPA00077">
    <property type="reaction ID" value="UER00158"/>
</dbReference>
<dbReference type="InterPro" id="IPR017925">
    <property type="entry name" value="DHFR_CS"/>
</dbReference>
<evidence type="ECO:0000256" key="7">
    <source>
        <dbReference type="ARBA" id="ARBA00023002"/>
    </source>
</evidence>
<dbReference type="FunFam" id="3.30.572.10:FF:000002">
    <property type="entry name" value="Possible thymidylate synthase"/>
    <property type="match status" value="1"/>
</dbReference>
<dbReference type="PROSITE" id="PS00075">
    <property type="entry name" value="DHFR_1"/>
    <property type="match status" value="1"/>
</dbReference>
<dbReference type="GO" id="GO:0046654">
    <property type="term" value="P:tetrahydrofolate biosynthetic process"/>
    <property type="evidence" value="ECO:0007669"/>
    <property type="project" value="UniProtKB-UniPathway"/>
</dbReference>
<dbReference type="Pfam" id="PF00303">
    <property type="entry name" value="Thymidylat_synt"/>
    <property type="match status" value="1"/>
</dbReference>
<name>A0A0G4HTD0_9ALVE</name>
<accession>A0A0G4HTD0</accession>
<dbReference type="NCBIfam" id="TIGR03284">
    <property type="entry name" value="thym_sym"/>
    <property type="match status" value="1"/>
</dbReference>
<comment type="similarity">
    <text evidence="10">In the N-terminal section; belongs to the dihydrofolate reductase family.</text>
</comment>
<dbReference type="PRINTS" id="PR00108">
    <property type="entry name" value="THYMDSNTHASE"/>
</dbReference>
<dbReference type="AlphaFoldDB" id="A0A0G4HTD0"/>